<accession>A0A7G9GH65</accession>
<organism evidence="10 11">
    <name type="scientific">Wansuia hejianensis</name>
    <dbReference type="NCBI Taxonomy" id="2763667"/>
    <lineage>
        <taxon>Bacteria</taxon>
        <taxon>Bacillati</taxon>
        <taxon>Bacillota</taxon>
        <taxon>Clostridia</taxon>
        <taxon>Lachnospirales</taxon>
        <taxon>Lachnospiraceae</taxon>
        <taxon>Wansuia</taxon>
    </lineage>
</organism>
<dbReference type="InterPro" id="IPR019614">
    <property type="entry name" value="SAM-dep_methyl-trfase"/>
</dbReference>
<dbReference type="SUPFAM" id="SSF88697">
    <property type="entry name" value="PUA domain-like"/>
    <property type="match status" value="1"/>
</dbReference>
<dbReference type="GO" id="GO:0032259">
    <property type="term" value="P:methylation"/>
    <property type="evidence" value="ECO:0007669"/>
    <property type="project" value="UniProtKB-KW"/>
</dbReference>
<dbReference type="GO" id="GO:0006364">
    <property type="term" value="P:rRNA processing"/>
    <property type="evidence" value="ECO:0007669"/>
    <property type="project" value="UniProtKB-KW"/>
</dbReference>
<dbReference type="InterPro" id="IPR041532">
    <property type="entry name" value="RlmI-like_PUA"/>
</dbReference>
<name>A0A7G9GH65_9FIRM</name>
<evidence type="ECO:0000313" key="11">
    <source>
        <dbReference type="Proteomes" id="UP000515860"/>
    </source>
</evidence>
<dbReference type="GO" id="GO:0005737">
    <property type="term" value="C:cytoplasm"/>
    <property type="evidence" value="ECO:0007669"/>
    <property type="project" value="UniProtKB-SubCell"/>
</dbReference>
<dbReference type="Proteomes" id="UP000515860">
    <property type="component" value="Chromosome"/>
</dbReference>
<keyword evidence="11" id="KW-1185">Reference proteome</keyword>
<evidence type="ECO:0000313" key="10">
    <source>
        <dbReference type="EMBL" id="QNM10147.1"/>
    </source>
</evidence>
<keyword evidence="2" id="KW-0963">Cytoplasm</keyword>
<evidence type="ECO:0000256" key="4">
    <source>
        <dbReference type="ARBA" id="ARBA00022603"/>
    </source>
</evidence>
<dbReference type="SUPFAM" id="SSF53335">
    <property type="entry name" value="S-adenosyl-L-methionine-dependent methyltransferases"/>
    <property type="match status" value="1"/>
</dbReference>
<dbReference type="AlphaFoldDB" id="A0A7G9GH65"/>
<dbReference type="KEGG" id="whj:H9Q79_07715"/>
<dbReference type="CDD" id="cd21153">
    <property type="entry name" value="PUA_RlmI"/>
    <property type="match status" value="1"/>
</dbReference>
<dbReference type="InterPro" id="IPR036974">
    <property type="entry name" value="PUA_sf"/>
</dbReference>
<evidence type="ECO:0000256" key="3">
    <source>
        <dbReference type="ARBA" id="ARBA00022552"/>
    </source>
</evidence>
<evidence type="ECO:0000256" key="6">
    <source>
        <dbReference type="ARBA" id="ARBA00022691"/>
    </source>
</evidence>
<evidence type="ECO:0000256" key="7">
    <source>
        <dbReference type="ARBA" id="ARBA00022884"/>
    </source>
</evidence>
<keyword evidence="5 10" id="KW-0808">Transferase</keyword>
<evidence type="ECO:0000259" key="9">
    <source>
        <dbReference type="SMART" id="SM00359"/>
    </source>
</evidence>
<comment type="subcellular location">
    <subcellularLocation>
        <location evidence="1">Cytoplasm</location>
    </subcellularLocation>
</comment>
<dbReference type="EMBL" id="CP060635">
    <property type="protein sequence ID" value="QNM10147.1"/>
    <property type="molecule type" value="Genomic_DNA"/>
</dbReference>
<dbReference type="Pfam" id="PF17785">
    <property type="entry name" value="PUA_3"/>
    <property type="match status" value="1"/>
</dbReference>
<dbReference type="GO" id="GO:0003723">
    <property type="term" value="F:RNA binding"/>
    <property type="evidence" value="ECO:0007669"/>
    <property type="project" value="UniProtKB-KW"/>
</dbReference>
<dbReference type="InterPro" id="IPR015947">
    <property type="entry name" value="PUA-like_sf"/>
</dbReference>
<dbReference type="InterPro" id="IPR029063">
    <property type="entry name" value="SAM-dependent_MTases_sf"/>
</dbReference>
<sequence length="400" mass="45349">MGFGIVTLKKGEGRLMKSGGPWIFDNEIANVTGDFENGDLVLVHDFDGYPLGRGFLNWNSKIRVRMMTRDQEQEVDEEFLGLRLREAWEYRKKVVDTGSCRLVFGEADFLPGLVVDKFSDVLVVQSLALGMDRMKEAAVRLLKEILAEDGIKIRGVYERSDAKVRQQEGMERTKGFIGDTFDTNVEIMENGVRYIVDVKEGQKTGFFLDQKYNRLAIQKLCGGARVLDCFTHTGSFALNAGMGGAASVLGVDASELGVSQARENACLNGMEDRVRFVCRDVFELLPELEEQGEKFDVIILDPPAFTKSRNSIKNAVRGYREINLRAMKLLKDGGFLATCSCSHFMSYELFTQTINQAAKNVHRRLRQVEYRTQAPDHPILWAAEESYYLKFYIFQVCEER</sequence>
<dbReference type="GO" id="GO:0008168">
    <property type="term" value="F:methyltransferase activity"/>
    <property type="evidence" value="ECO:0007669"/>
    <property type="project" value="UniProtKB-KW"/>
</dbReference>
<keyword evidence="6" id="KW-0949">S-adenosyl-L-methionine</keyword>
<evidence type="ECO:0000256" key="1">
    <source>
        <dbReference type="ARBA" id="ARBA00004496"/>
    </source>
</evidence>
<comment type="similarity">
    <text evidence="8">Belongs to the methyltransferase superfamily. RlmI family.</text>
</comment>
<dbReference type="RefSeq" id="WP_118645520.1">
    <property type="nucleotide sequence ID" value="NZ_CP060635.1"/>
</dbReference>
<dbReference type="CDD" id="cd11572">
    <property type="entry name" value="RlmI_M_like"/>
    <property type="match status" value="1"/>
</dbReference>
<keyword evidence="7" id="KW-0694">RNA-binding</keyword>
<dbReference type="InterPro" id="IPR002478">
    <property type="entry name" value="PUA"/>
</dbReference>
<evidence type="ECO:0000256" key="8">
    <source>
        <dbReference type="ARBA" id="ARBA00038091"/>
    </source>
</evidence>
<dbReference type="CDD" id="cd02440">
    <property type="entry name" value="AdoMet_MTases"/>
    <property type="match status" value="1"/>
</dbReference>
<dbReference type="PANTHER" id="PTHR42873">
    <property type="entry name" value="RIBOSOMAL RNA LARGE SUBUNIT METHYLTRANSFERASE"/>
    <property type="match status" value="1"/>
</dbReference>
<gene>
    <name evidence="10" type="ORF">H9Q79_07715</name>
</gene>
<dbReference type="Gene3D" id="3.40.50.150">
    <property type="entry name" value="Vaccinia Virus protein VP39"/>
    <property type="match status" value="1"/>
</dbReference>
<reference evidence="10 11" key="1">
    <citation type="submission" date="2020-08" db="EMBL/GenBank/DDBJ databases">
        <authorList>
            <person name="Liu C."/>
            <person name="Sun Q."/>
        </authorList>
    </citation>
    <scope>NUCLEOTIDE SEQUENCE [LARGE SCALE GENOMIC DNA]</scope>
    <source>
        <strain evidence="10 11">NSJ-29</strain>
    </source>
</reference>
<evidence type="ECO:0000256" key="2">
    <source>
        <dbReference type="ARBA" id="ARBA00022490"/>
    </source>
</evidence>
<dbReference type="Gene3D" id="3.30.750.80">
    <property type="entry name" value="RNA methyltransferase domain (HRMD) like"/>
    <property type="match status" value="1"/>
</dbReference>
<keyword evidence="3" id="KW-0698">rRNA processing</keyword>
<keyword evidence="4 10" id="KW-0489">Methyltransferase</keyword>
<dbReference type="PANTHER" id="PTHR42873:SF1">
    <property type="entry name" value="S-ADENOSYLMETHIONINE-DEPENDENT METHYLTRANSFERASE DOMAIN-CONTAINING PROTEIN"/>
    <property type="match status" value="1"/>
</dbReference>
<dbReference type="SMART" id="SM00359">
    <property type="entry name" value="PUA"/>
    <property type="match status" value="1"/>
</dbReference>
<dbReference type="Pfam" id="PF10672">
    <property type="entry name" value="Methyltrans_SAM"/>
    <property type="match status" value="1"/>
</dbReference>
<dbReference type="PROSITE" id="PS50890">
    <property type="entry name" value="PUA"/>
    <property type="match status" value="1"/>
</dbReference>
<feature type="domain" description="PUA" evidence="9">
    <location>
        <begin position="4"/>
        <end position="89"/>
    </location>
</feature>
<protein>
    <submittedName>
        <fullName evidence="10">Class I SAM-dependent rRNA methyltransferase</fullName>
    </submittedName>
</protein>
<evidence type="ECO:0000256" key="5">
    <source>
        <dbReference type="ARBA" id="ARBA00022679"/>
    </source>
</evidence>
<proteinExistence type="inferred from homology"/>
<dbReference type="Gene3D" id="2.30.130.10">
    <property type="entry name" value="PUA domain"/>
    <property type="match status" value="1"/>
</dbReference>